<dbReference type="Proteomes" id="UP001428341">
    <property type="component" value="Unassembled WGS sequence"/>
</dbReference>
<evidence type="ECO:0000313" key="2">
    <source>
        <dbReference type="Proteomes" id="UP001428341"/>
    </source>
</evidence>
<reference evidence="1 2" key="1">
    <citation type="submission" date="2024-05" db="EMBL/GenBank/DDBJ databases">
        <title>Haplotype-resolved chromosome-level genome assembly of Huyou (Citrus changshanensis).</title>
        <authorList>
            <person name="Miao C."/>
            <person name="Chen W."/>
            <person name="Wu Y."/>
            <person name="Wang L."/>
            <person name="Zhao S."/>
            <person name="Grierson D."/>
            <person name="Xu C."/>
            <person name="Chen K."/>
        </authorList>
    </citation>
    <scope>NUCLEOTIDE SEQUENCE [LARGE SCALE GENOMIC DNA]</scope>
    <source>
        <strain evidence="1">01-14</strain>
        <tissue evidence="1">Leaf</tissue>
    </source>
</reference>
<dbReference type="AlphaFoldDB" id="A0AAP0MKY1"/>
<organism evidence="1 2">
    <name type="scientific">Citrus x changshan-huyou</name>
    <dbReference type="NCBI Taxonomy" id="2935761"/>
    <lineage>
        <taxon>Eukaryota</taxon>
        <taxon>Viridiplantae</taxon>
        <taxon>Streptophyta</taxon>
        <taxon>Embryophyta</taxon>
        <taxon>Tracheophyta</taxon>
        <taxon>Spermatophyta</taxon>
        <taxon>Magnoliopsida</taxon>
        <taxon>eudicotyledons</taxon>
        <taxon>Gunneridae</taxon>
        <taxon>Pentapetalae</taxon>
        <taxon>rosids</taxon>
        <taxon>malvids</taxon>
        <taxon>Sapindales</taxon>
        <taxon>Rutaceae</taxon>
        <taxon>Aurantioideae</taxon>
        <taxon>Citrus</taxon>
    </lineage>
</organism>
<comment type="caution">
    <text evidence="1">The sequence shown here is derived from an EMBL/GenBank/DDBJ whole genome shotgun (WGS) entry which is preliminary data.</text>
</comment>
<accession>A0AAP0MKY1</accession>
<sequence length="100" mass="10931">MRSCGWPKPNAKLNPIIEEVAASYKSSITEGRSLRLELLVVQSLIEIDLLVAKKGKEIDERLGYIMEKGKGDAIGLGNLGKMVLLVGVSMEIATEMLMVE</sequence>
<name>A0AAP0MKY1_9ROSI</name>
<dbReference type="EMBL" id="JBCGBO010000003">
    <property type="protein sequence ID" value="KAK9214377.1"/>
    <property type="molecule type" value="Genomic_DNA"/>
</dbReference>
<proteinExistence type="predicted"/>
<gene>
    <name evidence="1" type="ORF">WN944_006369</name>
</gene>
<keyword evidence="2" id="KW-1185">Reference proteome</keyword>
<evidence type="ECO:0000313" key="1">
    <source>
        <dbReference type="EMBL" id="KAK9214377.1"/>
    </source>
</evidence>
<protein>
    <submittedName>
        <fullName evidence="1">Uncharacterized protein</fullName>
    </submittedName>
</protein>